<dbReference type="OrthoDB" id="109788at2"/>
<dbReference type="InterPro" id="IPR005119">
    <property type="entry name" value="LysR_subst-bd"/>
</dbReference>
<dbReference type="Pfam" id="PF00126">
    <property type="entry name" value="HTH_1"/>
    <property type="match status" value="1"/>
</dbReference>
<evidence type="ECO:0000256" key="4">
    <source>
        <dbReference type="ARBA" id="ARBA00023163"/>
    </source>
</evidence>
<dbReference type="PROSITE" id="PS50931">
    <property type="entry name" value="HTH_LYSR"/>
    <property type="match status" value="1"/>
</dbReference>
<evidence type="ECO:0000313" key="6">
    <source>
        <dbReference type="EMBL" id="OJH38545.1"/>
    </source>
</evidence>
<organism evidence="6 7">
    <name type="scientific">Cystobacter ferrugineus</name>
    <dbReference type="NCBI Taxonomy" id="83449"/>
    <lineage>
        <taxon>Bacteria</taxon>
        <taxon>Pseudomonadati</taxon>
        <taxon>Myxococcota</taxon>
        <taxon>Myxococcia</taxon>
        <taxon>Myxococcales</taxon>
        <taxon>Cystobacterineae</taxon>
        <taxon>Archangiaceae</taxon>
        <taxon>Cystobacter</taxon>
    </lineage>
</organism>
<proteinExistence type="inferred from homology"/>
<dbReference type="SUPFAM" id="SSF53850">
    <property type="entry name" value="Periplasmic binding protein-like II"/>
    <property type="match status" value="1"/>
</dbReference>
<dbReference type="Gene3D" id="1.10.10.10">
    <property type="entry name" value="Winged helix-like DNA-binding domain superfamily/Winged helix DNA-binding domain"/>
    <property type="match status" value="1"/>
</dbReference>
<evidence type="ECO:0000256" key="2">
    <source>
        <dbReference type="ARBA" id="ARBA00023015"/>
    </source>
</evidence>
<name>A0A1L9B8G4_9BACT</name>
<dbReference type="STRING" id="83449.BON30_20040"/>
<dbReference type="PRINTS" id="PR00039">
    <property type="entry name" value="HTHLYSR"/>
</dbReference>
<dbReference type="PANTHER" id="PTHR30118:SF15">
    <property type="entry name" value="TRANSCRIPTIONAL REGULATORY PROTEIN"/>
    <property type="match status" value="1"/>
</dbReference>
<dbReference type="GO" id="GO:0003677">
    <property type="term" value="F:DNA binding"/>
    <property type="evidence" value="ECO:0007669"/>
    <property type="project" value="UniProtKB-KW"/>
</dbReference>
<dbReference type="SUPFAM" id="SSF46785">
    <property type="entry name" value="Winged helix' DNA-binding domain"/>
    <property type="match status" value="1"/>
</dbReference>
<reference evidence="7" key="1">
    <citation type="submission" date="2016-11" db="EMBL/GenBank/DDBJ databases">
        <authorList>
            <person name="Shukria A."/>
            <person name="Stevens D.C."/>
        </authorList>
    </citation>
    <scope>NUCLEOTIDE SEQUENCE [LARGE SCALE GENOMIC DNA]</scope>
    <source>
        <strain evidence="7">Cbfe23</strain>
    </source>
</reference>
<dbReference type="InterPro" id="IPR050389">
    <property type="entry name" value="LysR-type_TF"/>
</dbReference>
<reference evidence="6 7" key="2">
    <citation type="submission" date="2016-12" db="EMBL/GenBank/DDBJ databases">
        <title>Draft Genome Sequence of Cystobacter ferrugineus Strain Cbfe23.</title>
        <authorList>
            <person name="Akbar S."/>
            <person name="Dowd S.E."/>
            <person name="Stevens D.C."/>
        </authorList>
    </citation>
    <scope>NUCLEOTIDE SEQUENCE [LARGE SCALE GENOMIC DNA]</scope>
    <source>
        <strain evidence="6 7">Cbfe23</strain>
    </source>
</reference>
<dbReference type="InterPro" id="IPR000847">
    <property type="entry name" value="LysR_HTH_N"/>
</dbReference>
<dbReference type="InterPro" id="IPR036390">
    <property type="entry name" value="WH_DNA-bd_sf"/>
</dbReference>
<dbReference type="RefSeq" id="WP_071899994.1">
    <property type="nucleotide sequence ID" value="NZ_MPIN01000005.1"/>
</dbReference>
<feature type="domain" description="HTH lysR-type" evidence="5">
    <location>
        <begin position="13"/>
        <end position="70"/>
    </location>
</feature>
<evidence type="ECO:0000256" key="1">
    <source>
        <dbReference type="ARBA" id="ARBA00009437"/>
    </source>
</evidence>
<dbReference type="InterPro" id="IPR037402">
    <property type="entry name" value="YidZ_PBP2"/>
</dbReference>
<dbReference type="GO" id="GO:0003700">
    <property type="term" value="F:DNA-binding transcription factor activity"/>
    <property type="evidence" value="ECO:0007669"/>
    <property type="project" value="InterPro"/>
</dbReference>
<keyword evidence="3" id="KW-0238">DNA-binding</keyword>
<dbReference type="AlphaFoldDB" id="A0A1L9B8G4"/>
<comment type="caution">
    <text evidence="6">The sequence shown here is derived from an EMBL/GenBank/DDBJ whole genome shotgun (WGS) entry which is preliminary data.</text>
</comment>
<evidence type="ECO:0000256" key="3">
    <source>
        <dbReference type="ARBA" id="ARBA00023125"/>
    </source>
</evidence>
<comment type="similarity">
    <text evidence="1">Belongs to the LysR transcriptional regulatory family.</text>
</comment>
<keyword evidence="4" id="KW-0804">Transcription</keyword>
<keyword evidence="2" id="KW-0805">Transcription regulation</keyword>
<accession>A0A1L9B8G4</accession>
<evidence type="ECO:0000313" key="7">
    <source>
        <dbReference type="Proteomes" id="UP000182229"/>
    </source>
</evidence>
<gene>
    <name evidence="6" type="ORF">BON30_20040</name>
</gene>
<dbReference type="Gene3D" id="3.40.190.10">
    <property type="entry name" value="Periplasmic binding protein-like II"/>
    <property type="match status" value="2"/>
</dbReference>
<dbReference type="Pfam" id="PF03466">
    <property type="entry name" value="LysR_substrate"/>
    <property type="match status" value="1"/>
</dbReference>
<keyword evidence="7" id="KW-1185">Reference proteome</keyword>
<dbReference type="EMBL" id="MPIN01000005">
    <property type="protein sequence ID" value="OJH38545.1"/>
    <property type="molecule type" value="Genomic_DNA"/>
</dbReference>
<dbReference type="Proteomes" id="UP000182229">
    <property type="component" value="Unassembled WGS sequence"/>
</dbReference>
<dbReference type="InterPro" id="IPR036388">
    <property type="entry name" value="WH-like_DNA-bd_sf"/>
</dbReference>
<dbReference type="PANTHER" id="PTHR30118">
    <property type="entry name" value="HTH-TYPE TRANSCRIPTIONAL REGULATOR LEUO-RELATED"/>
    <property type="match status" value="1"/>
</dbReference>
<protein>
    <submittedName>
        <fullName evidence="6">LysR family transcriptional regulator</fullName>
    </submittedName>
</protein>
<dbReference type="CDD" id="cd08417">
    <property type="entry name" value="PBP2_Nitroaromatics_like"/>
    <property type="match status" value="1"/>
</dbReference>
<evidence type="ECO:0000259" key="5">
    <source>
        <dbReference type="PROSITE" id="PS50931"/>
    </source>
</evidence>
<sequence length="319" mass="35929">MNRAHESSRLTGLDLNLFRVFDVVLQERSLTRAAEVLFLSQSAVSHALARLREQLGEPLFVREGRGVTPTPLAERLAPEIREALALLQQAVHRTRGFEPQRDVSEVTLAMNDELEPALLPRLVERLRASAPRARVSSVRVERSKLERDLASGWLDLAIDVAQLTGAGLLHTALMHDSFCVVSGRRRKKLDVAAYLAARHVTVSSRRTGLAMEDLVINRLGHQRRIAVRCQNYEAACRIVSESDLLLTLPRRQARALAVPMGNHLLPVPLALPPIELHLYWHRQTDLDPRGRWLREQLLSLAAELLGRDAPSPRARRRRP</sequence>